<evidence type="ECO:0000256" key="2">
    <source>
        <dbReference type="ARBA" id="ARBA00006671"/>
    </source>
</evidence>
<dbReference type="InterPro" id="IPR050263">
    <property type="entry name" value="Bact_Fimbrial_Adh_Pro"/>
</dbReference>
<evidence type="ECO:0000259" key="6">
    <source>
        <dbReference type="Pfam" id="PF00419"/>
    </source>
</evidence>
<keyword evidence="4" id="KW-0281">Fimbrium</keyword>
<evidence type="ECO:0000313" key="8">
    <source>
        <dbReference type="EMBL" id="RWU17227.1"/>
    </source>
</evidence>
<evidence type="ECO:0000256" key="5">
    <source>
        <dbReference type="SAM" id="SignalP"/>
    </source>
</evidence>
<dbReference type="PANTHER" id="PTHR33420:SF12">
    <property type="entry name" value="FIMBRIN-LIKE PROTEIN FIMI-RELATED"/>
    <property type="match status" value="1"/>
</dbReference>
<dbReference type="InterPro" id="IPR036937">
    <property type="entry name" value="Adhesion_dom_fimbrial_sf"/>
</dbReference>
<feature type="signal peptide" evidence="5">
    <location>
        <begin position="1"/>
        <end position="24"/>
    </location>
</feature>
<evidence type="ECO:0000259" key="7">
    <source>
        <dbReference type="Pfam" id="PF22003"/>
    </source>
</evidence>
<gene>
    <name evidence="8" type="ORF">DM813_28115</name>
</gene>
<feature type="domain" description="MrkD-like receptor binding" evidence="7">
    <location>
        <begin position="37"/>
        <end position="159"/>
    </location>
</feature>
<dbReference type="RefSeq" id="WP_128326645.1">
    <property type="nucleotide sequence ID" value="NZ_QJRG01000050.1"/>
</dbReference>
<evidence type="ECO:0000256" key="3">
    <source>
        <dbReference type="ARBA" id="ARBA00022729"/>
    </source>
</evidence>
<dbReference type="AlphaFoldDB" id="A0A443ZEU7"/>
<name>A0A443ZEU7_9PSED</name>
<reference evidence="8 9" key="1">
    <citation type="submission" date="2018-06" db="EMBL/GenBank/DDBJ databases">
        <title>Bacteria isolated from soil of Wuhan.</title>
        <authorList>
            <person name="Wei X."/>
            <person name="Chunhua H."/>
        </authorList>
    </citation>
    <scope>NUCLEOTIDE SEQUENCE [LARGE SCALE GENOMIC DNA]</scope>
    <source>
        <strain evidence="9">xwS2</strain>
    </source>
</reference>
<dbReference type="GO" id="GO:0043709">
    <property type="term" value="P:cell adhesion involved in single-species biofilm formation"/>
    <property type="evidence" value="ECO:0007669"/>
    <property type="project" value="TreeGrafter"/>
</dbReference>
<accession>A0A443ZEU7</accession>
<comment type="similarity">
    <text evidence="2">Belongs to the fimbrial protein family.</text>
</comment>
<dbReference type="InterPro" id="IPR000259">
    <property type="entry name" value="Adhesion_dom_fimbrial"/>
</dbReference>
<dbReference type="OrthoDB" id="6052505at2"/>
<dbReference type="InterPro" id="IPR008966">
    <property type="entry name" value="Adhesion_dom_sf"/>
</dbReference>
<keyword evidence="3 5" id="KW-0732">Signal</keyword>
<feature type="domain" description="Fimbrial-type adhesion" evidence="6">
    <location>
        <begin position="180"/>
        <end position="316"/>
    </location>
</feature>
<dbReference type="Gene3D" id="2.60.40.1090">
    <property type="entry name" value="Fimbrial-type adhesion domain"/>
    <property type="match status" value="1"/>
</dbReference>
<dbReference type="Pfam" id="PF00419">
    <property type="entry name" value="Fimbrial"/>
    <property type="match status" value="1"/>
</dbReference>
<dbReference type="Pfam" id="PF22003">
    <property type="entry name" value="MrkDrd"/>
    <property type="match status" value="1"/>
</dbReference>
<sequence>MRKPIIGLMIFSAALLTLPDSAWASCSFRSGGTETYNIEFGTVTVPPNASAGTVLARKSLNNKSGDMTCTNSGSLTATTTLFTTPNPIRRNAYDTNIPGVAITFGTFYDAYGSINAGDRVPFTGGASISTNLVTAILYKSSEGATGAGELSIGKLGAIEANDGGTPLESVIISLTGDNTIVPAASCSVSKSAIGIPLGDVDRSQFRGIGHETNPVPFTIDLDCDGSTGVSFTIDATPDSSGARGVMAISPAPDGSASGVGIKLSHNNMPVEFGAVIPAGTSDVGAFSIPFAATYYQTSNNVEAGQANGTASFTLTYE</sequence>
<evidence type="ECO:0000256" key="4">
    <source>
        <dbReference type="ARBA" id="ARBA00023263"/>
    </source>
</evidence>
<protein>
    <submittedName>
        <fullName evidence="8">Uncharacterized protein</fullName>
    </submittedName>
</protein>
<proteinExistence type="inferred from homology"/>
<dbReference type="GO" id="GO:0009289">
    <property type="term" value="C:pilus"/>
    <property type="evidence" value="ECO:0007669"/>
    <property type="project" value="UniProtKB-SubCell"/>
</dbReference>
<dbReference type="InterPro" id="IPR054160">
    <property type="entry name" value="MrkD_recept-bd"/>
</dbReference>
<evidence type="ECO:0000313" key="9">
    <source>
        <dbReference type="Proteomes" id="UP000288983"/>
    </source>
</evidence>
<dbReference type="PANTHER" id="PTHR33420">
    <property type="entry name" value="FIMBRIAL SUBUNIT ELFA-RELATED"/>
    <property type="match status" value="1"/>
</dbReference>
<comment type="caution">
    <text evidence="8">The sequence shown here is derived from an EMBL/GenBank/DDBJ whole genome shotgun (WGS) entry which is preliminary data.</text>
</comment>
<dbReference type="SUPFAM" id="SSF49401">
    <property type="entry name" value="Bacterial adhesins"/>
    <property type="match status" value="1"/>
</dbReference>
<comment type="subcellular location">
    <subcellularLocation>
        <location evidence="1">Fimbrium</location>
    </subcellularLocation>
</comment>
<organism evidence="8 9">
    <name type="scientific">Pseudomonas alkylphenolica</name>
    <dbReference type="NCBI Taxonomy" id="237609"/>
    <lineage>
        <taxon>Bacteria</taxon>
        <taxon>Pseudomonadati</taxon>
        <taxon>Pseudomonadota</taxon>
        <taxon>Gammaproteobacteria</taxon>
        <taxon>Pseudomonadales</taxon>
        <taxon>Pseudomonadaceae</taxon>
        <taxon>Pseudomonas</taxon>
    </lineage>
</organism>
<dbReference type="Gene3D" id="2.60.40.3310">
    <property type="match status" value="1"/>
</dbReference>
<dbReference type="EMBL" id="QJRG01000050">
    <property type="protein sequence ID" value="RWU17227.1"/>
    <property type="molecule type" value="Genomic_DNA"/>
</dbReference>
<dbReference type="Proteomes" id="UP000288983">
    <property type="component" value="Unassembled WGS sequence"/>
</dbReference>
<evidence type="ECO:0000256" key="1">
    <source>
        <dbReference type="ARBA" id="ARBA00004561"/>
    </source>
</evidence>
<feature type="chain" id="PRO_5019527277" evidence="5">
    <location>
        <begin position="25"/>
        <end position="317"/>
    </location>
</feature>